<organism evidence="2 3">
    <name type="scientific">Ephemerocybe angulata</name>
    <dbReference type="NCBI Taxonomy" id="980116"/>
    <lineage>
        <taxon>Eukaryota</taxon>
        <taxon>Fungi</taxon>
        <taxon>Dikarya</taxon>
        <taxon>Basidiomycota</taxon>
        <taxon>Agaricomycotina</taxon>
        <taxon>Agaricomycetes</taxon>
        <taxon>Agaricomycetidae</taxon>
        <taxon>Agaricales</taxon>
        <taxon>Agaricineae</taxon>
        <taxon>Psathyrellaceae</taxon>
        <taxon>Ephemerocybe</taxon>
    </lineage>
</organism>
<evidence type="ECO:0000313" key="3">
    <source>
        <dbReference type="Proteomes" id="UP000521943"/>
    </source>
</evidence>
<dbReference type="AlphaFoldDB" id="A0A8H6HZJ1"/>
<keyword evidence="3" id="KW-1185">Reference proteome</keyword>
<feature type="region of interest" description="Disordered" evidence="1">
    <location>
        <begin position="77"/>
        <end position="170"/>
    </location>
</feature>
<reference evidence="2 3" key="1">
    <citation type="submission" date="2020-07" db="EMBL/GenBank/DDBJ databases">
        <title>Comparative genomics of pyrophilous fungi reveals a link between fire events and developmental genes.</title>
        <authorList>
            <consortium name="DOE Joint Genome Institute"/>
            <person name="Steindorff A.S."/>
            <person name="Carver A."/>
            <person name="Calhoun S."/>
            <person name="Stillman K."/>
            <person name="Liu H."/>
            <person name="Lipzen A."/>
            <person name="Pangilinan J."/>
            <person name="Labutti K."/>
            <person name="Bruns T.D."/>
            <person name="Grigoriev I.V."/>
        </authorList>
    </citation>
    <scope>NUCLEOTIDE SEQUENCE [LARGE SCALE GENOMIC DNA]</scope>
    <source>
        <strain evidence="2 3">CBS 144469</strain>
    </source>
</reference>
<sequence>MQRSAELDEEVGTDRLPSMLSIMDLFPGGGRGWSVYLGSPQGIWVAQMNIDDRGHQHQHECELEREHDDSAYTTAQLQDRDDDANSPICLSESPIFTSSTLPPTEDVHQLEPTAHCYTDDNHPSRPTRTRNRTAPPVPPSPPALPAAFTSSTRTRRRGRGHGATTSTSSTLQSIVDWWVEKTSL</sequence>
<dbReference type="EMBL" id="JACGCI010000027">
    <property type="protein sequence ID" value="KAF6756150.1"/>
    <property type="molecule type" value="Genomic_DNA"/>
</dbReference>
<gene>
    <name evidence="2" type="ORF">DFP72DRAFT_894720</name>
</gene>
<comment type="caution">
    <text evidence="2">The sequence shown here is derived from an EMBL/GenBank/DDBJ whole genome shotgun (WGS) entry which is preliminary data.</text>
</comment>
<dbReference type="Proteomes" id="UP000521943">
    <property type="component" value="Unassembled WGS sequence"/>
</dbReference>
<accession>A0A8H6HZJ1</accession>
<evidence type="ECO:0000313" key="2">
    <source>
        <dbReference type="EMBL" id="KAF6756150.1"/>
    </source>
</evidence>
<name>A0A8H6HZJ1_9AGAR</name>
<evidence type="ECO:0000256" key="1">
    <source>
        <dbReference type="SAM" id="MobiDB-lite"/>
    </source>
</evidence>
<protein>
    <submittedName>
        <fullName evidence="2">Uncharacterized protein</fullName>
    </submittedName>
</protein>
<feature type="compositionally biased region" description="Pro residues" evidence="1">
    <location>
        <begin position="135"/>
        <end position="144"/>
    </location>
</feature>
<proteinExistence type="predicted"/>